<dbReference type="GO" id="GO:0016208">
    <property type="term" value="F:AMP binding"/>
    <property type="evidence" value="ECO:0007669"/>
    <property type="project" value="TreeGrafter"/>
</dbReference>
<keyword evidence="14" id="KW-1185">Reference proteome</keyword>
<comment type="caution">
    <text evidence="13">The sequence shown here is derived from an EMBL/GenBank/DDBJ whole genome shotgun (WGS) entry which is preliminary data.</text>
</comment>
<dbReference type="CDD" id="cd06223">
    <property type="entry name" value="PRTases_typeI"/>
    <property type="match status" value="1"/>
</dbReference>
<reference evidence="13 14" key="1">
    <citation type="submission" date="2017-11" db="EMBL/GenBank/DDBJ databases">
        <title>Rhodohalobacter 15182 sp. nov., isolated from a salt lake.</title>
        <authorList>
            <person name="Han S."/>
        </authorList>
    </citation>
    <scope>NUCLEOTIDE SEQUENCE [LARGE SCALE GENOMIC DNA]</scope>
    <source>
        <strain evidence="13 14">15182</strain>
    </source>
</reference>
<dbReference type="NCBIfam" id="NF002636">
    <property type="entry name" value="PRK02304.1-5"/>
    <property type="match status" value="1"/>
</dbReference>
<keyword evidence="8 11" id="KW-0328">Glycosyltransferase</keyword>
<dbReference type="UniPathway" id="UPA00588">
    <property type="reaction ID" value="UER00646"/>
</dbReference>
<dbReference type="SUPFAM" id="SSF53271">
    <property type="entry name" value="PRTase-like"/>
    <property type="match status" value="1"/>
</dbReference>
<dbReference type="NCBIfam" id="TIGR01090">
    <property type="entry name" value="apt"/>
    <property type="match status" value="1"/>
</dbReference>
<accession>A0A2N0VK96</accession>
<dbReference type="AlphaFoldDB" id="A0A2N0VK96"/>
<evidence type="ECO:0000256" key="3">
    <source>
        <dbReference type="ARBA" id="ARBA00004496"/>
    </source>
</evidence>
<comment type="similarity">
    <text evidence="5 11">Belongs to the purine/pyrimidine phosphoribosyltransferase family.</text>
</comment>
<dbReference type="PANTHER" id="PTHR32315">
    <property type="entry name" value="ADENINE PHOSPHORIBOSYLTRANSFERASE"/>
    <property type="match status" value="1"/>
</dbReference>
<dbReference type="GO" id="GO:0005737">
    <property type="term" value="C:cytoplasm"/>
    <property type="evidence" value="ECO:0007669"/>
    <property type="project" value="UniProtKB-SubCell"/>
</dbReference>
<comment type="pathway">
    <text evidence="4 11">Purine metabolism; AMP biosynthesis via salvage pathway; AMP from adenine: step 1/1.</text>
</comment>
<evidence type="ECO:0000256" key="11">
    <source>
        <dbReference type="HAMAP-Rule" id="MF_00004"/>
    </source>
</evidence>
<evidence type="ECO:0000259" key="12">
    <source>
        <dbReference type="Pfam" id="PF00156"/>
    </source>
</evidence>
<dbReference type="GO" id="GO:0006168">
    <property type="term" value="P:adenine salvage"/>
    <property type="evidence" value="ECO:0007669"/>
    <property type="project" value="InterPro"/>
</dbReference>
<dbReference type="EMBL" id="PISP01000001">
    <property type="protein sequence ID" value="PKD44594.1"/>
    <property type="molecule type" value="Genomic_DNA"/>
</dbReference>
<evidence type="ECO:0000313" key="14">
    <source>
        <dbReference type="Proteomes" id="UP000233398"/>
    </source>
</evidence>
<dbReference type="OrthoDB" id="9803963at2"/>
<keyword evidence="7 11" id="KW-0963">Cytoplasm</keyword>
<comment type="subcellular location">
    <subcellularLocation>
        <location evidence="3 11">Cytoplasm</location>
    </subcellularLocation>
</comment>
<dbReference type="InterPro" id="IPR029057">
    <property type="entry name" value="PRTase-like"/>
</dbReference>
<keyword evidence="9 11" id="KW-0808">Transferase</keyword>
<dbReference type="InterPro" id="IPR005764">
    <property type="entry name" value="Ade_phspho_trans"/>
</dbReference>
<dbReference type="GO" id="GO:0002055">
    <property type="term" value="F:adenine binding"/>
    <property type="evidence" value="ECO:0007669"/>
    <property type="project" value="TreeGrafter"/>
</dbReference>
<dbReference type="NCBIfam" id="NF002634">
    <property type="entry name" value="PRK02304.1-3"/>
    <property type="match status" value="1"/>
</dbReference>
<dbReference type="GO" id="GO:0006166">
    <property type="term" value="P:purine ribonucleoside salvage"/>
    <property type="evidence" value="ECO:0007669"/>
    <property type="project" value="UniProtKB-UniRule"/>
</dbReference>
<dbReference type="Gene3D" id="3.40.50.2020">
    <property type="match status" value="1"/>
</dbReference>
<evidence type="ECO:0000256" key="2">
    <source>
        <dbReference type="ARBA" id="ARBA00003968"/>
    </source>
</evidence>
<dbReference type="Pfam" id="PF00156">
    <property type="entry name" value="Pribosyltran"/>
    <property type="match status" value="1"/>
</dbReference>
<comment type="function">
    <text evidence="2 11">Catalyzes a salvage reaction resulting in the formation of AMP, that is energically less costly than de novo synthesis.</text>
</comment>
<evidence type="ECO:0000256" key="7">
    <source>
        <dbReference type="ARBA" id="ARBA00022490"/>
    </source>
</evidence>
<dbReference type="PANTHER" id="PTHR32315:SF3">
    <property type="entry name" value="ADENINE PHOSPHORIBOSYLTRANSFERASE"/>
    <property type="match status" value="1"/>
</dbReference>
<proteinExistence type="inferred from homology"/>
<comment type="catalytic activity">
    <reaction evidence="1 11">
        <text>AMP + diphosphate = 5-phospho-alpha-D-ribose 1-diphosphate + adenine</text>
        <dbReference type="Rhea" id="RHEA:16609"/>
        <dbReference type="ChEBI" id="CHEBI:16708"/>
        <dbReference type="ChEBI" id="CHEBI:33019"/>
        <dbReference type="ChEBI" id="CHEBI:58017"/>
        <dbReference type="ChEBI" id="CHEBI:456215"/>
        <dbReference type="EC" id="2.4.2.7"/>
    </reaction>
</comment>
<dbReference type="GO" id="GO:0044209">
    <property type="term" value="P:AMP salvage"/>
    <property type="evidence" value="ECO:0007669"/>
    <property type="project" value="UniProtKB-UniRule"/>
</dbReference>
<dbReference type="EC" id="2.4.2.7" evidence="6 11"/>
<dbReference type="InterPro" id="IPR050054">
    <property type="entry name" value="UPRTase/APRTase"/>
</dbReference>
<dbReference type="HAMAP" id="MF_00004">
    <property type="entry name" value="Aden_phosphoribosyltr"/>
    <property type="match status" value="1"/>
</dbReference>
<evidence type="ECO:0000256" key="4">
    <source>
        <dbReference type="ARBA" id="ARBA00004659"/>
    </source>
</evidence>
<dbReference type="GO" id="GO:0003999">
    <property type="term" value="F:adenine phosphoribosyltransferase activity"/>
    <property type="evidence" value="ECO:0007669"/>
    <property type="project" value="UniProtKB-UniRule"/>
</dbReference>
<feature type="domain" description="Phosphoribosyltransferase" evidence="12">
    <location>
        <begin position="57"/>
        <end position="154"/>
    </location>
</feature>
<evidence type="ECO:0000256" key="8">
    <source>
        <dbReference type="ARBA" id="ARBA00022676"/>
    </source>
</evidence>
<evidence type="ECO:0000256" key="10">
    <source>
        <dbReference type="ARBA" id="ARBA00022726"/>
    </source>
</evidence>
<sequence>MSLTDTHSSLKKILKDNIRSVKDFPKKGIVYKDITPLLNDRYLLELTSRMLAEPFRGHHIDYVAGLESRGFLFGTNLAQDLHAGFIPIRKPKKLPAETVSVEYKLEYGTDILEVHTDSINPGDNVLIHDDLVATGGSSMAATKLIEKLGGNIVGYSFVMEIEILNGRENLDQTIPFHSILSV</sequence>
<keyword evidence="10 11" id="KW-0660">Purine salvage</keyword>
<evidence type="ECO:0000256" key="1">
    <source>
        <dbReference type="ARBA" id="ARBA00000868"/>
    </source>
</evidence>
<evidence type="ECO:0000256" key="5">
    <source>
        <dbReference type="ARBA" id="ARBA00008391"/>
    </source>
</evidence>
<comment type="subunit">
    <text evidence="11">Homodimer.</text>
</comment>
<dbReference type="FunFam" id="3.40.50.2020:FF:000021">
    <property type="entry name" value="Adenine phosphoribosyltransferase"/>
    <property type="match status" value="1"/>
</dbReference>
<evidence type="ECO:0000256" key="9">
    <source>
        <dbReference type="ARBA" id="ARBA00022679"/>
    </source>
</evidence>
<dbReference type="Proteomes" id="UP000233398">
    <property type="component" value="Unassembled WGS sequence"/>
</dbReference>
<name>A0A2N0VK96_9BACT</name>
<evidence type="ECO:0000313" key="13">
    <source>
        <dbReference type="EMBL" id="PKD44594.1"/>
    </source>
</evidence>
<gene>
    <name evidence="11" type="primary">apt</name>
    <name evidence="13" type="ORF">CWD77_03785</name>
</gene>
<evidence type="ECO:0000256" key="6">
    <source>
        <dbReference type="ARBA" id="ARBA00011893"/>
    </source>
</evidence>
<organism evidence="13 14">
    <name type="scientific">Rhodohalobacter barkolensis</name>
    <dbReference type="NCBI Taxonomy" id="2053187"/>
    <lineage>
        <taxon>Bacteria</taxon>
        <taxon>Pseudomonadati</taxon>
        <taxon>Balneolota</taxon>
        <taxon>Balneolia</taxon>
        <taxon>Balneolales</taxon>
        <taxon>Balneolaceae</taxon>
        <taxon>Rhodohalobacter</taxon>
    </lineage>
</organism>
<dbReference type="RefSeq" id="WP_101071886.1">
    <property type="nucleotide sequence ID" value="NZ_PISP01000001.1"/>
</dbReference>
<protein>
    <recommendedName>
        <fullName evidence="6 11">Adenine phosphoribosyltransferase</fullName>
        <shortName evidence="11">APRT</shortName>
        <ecNumber evidence="6 11">2.4.2.7</ecNumber>
    </recommendedName>
</protein>
<dbReference type="InterPro" id="IPR000836">
    <property type="entry name" value="PRTase_dom"/>
</dbReference>